<name>A0ABZ2KES4_9BACT</name>
<dbReference type="EMBL" id="CP089982">
    <property type="protein sequence ID" value="WXA94866.1"/>
    <property type="molecule type" value="Genomic_DNA"/>
</dbReference>
<dbReference type="RefSeq" id="WP_394845476.1">
    <property type="nucleotide sequence ID" value="NZ_CP089982.1"/>
</dbReference>
<keyword evidence="2" id="KW-1185">Reference proteome</keyword>
<proteinExistence type="predicted"/>
<dbReference type="SUPFAM" id="SSF159275">
    <property type="entry name" value="PA1994-like"/>
    <property type="match status" value="1"/>
</dbReference>
<organism evidence="1 2">
    <name type="scientific">Pendulispora brunnea</name>
    <dbReference type="NCBI Taxonomy" id="2905690"/>
    <lineage>
        <taxon>Bacteria</taxon>
        <taxon>Pseudomonadati</taxon>
        <taxon>Myxococcota</taxon>
        <taxon>Myxococcia</taxon>
        <taxon>Myxococcales</taxon>
        <taxon>Sorangiineae</taxon>
        <taxon>Pendulisporaceae</taxon>
        <taxon>Pendulispora</taxon>
    </lineage>
</organism>
<dbReference type="Pfam" id="PF06475">
    <property type="entry name" value="Glycolipid_bind"/>
    <property type="match status" value="1"/>
</dbReference>
<accession>A0ABZ2KES4</accession>
<dbReference type="Proteomes" id="UP001379533">
    <property type="component" value="Chromosome"/>
</dbReference>
<reference evidence="1 2" key="1">
    <citation type="submission" date="2021-12" db="EMBL/GenBank/DDBJ databases">
        <title>Discovery of the Pendulisporaceae a myxobacterial family with distinct sporulation behavior and unique specialized metabolism.</title>
        <authorList>
            <person name="Garcia R."/>
            <person name="Popoff A."/>
            <person name="Bader C.D."/>
            <person name="Loehr J."/>
            <person name="Walesch S."/>
            <person name="Walt C."/>
            <person name="Boldt J."/>
            <person name="Bunk B."/>
            <person name="Haeckl F.J.F.P.J."/>
            <person name="Gunesch A.P."/>
            <person name="Birkelbach J."/>
            <person name="Nuebel U."/>
            <person name="Pietschmann T."/>
            <person name="Bach T."/>
            <person name="Mueller R."/>
        </authorList>
    </citation>
    <scope>NUCLEOTIDE SEQUENCE [LARGE SCALE GENOMIC DNA]</scope>
    <source>
        <strain evidence="1 2">MSr12523</strain>
    </source>
</reference>
<sequence length="200" mass="21845">MARSLVWMKPGGAELAEVELLEDRLTARGIAIGSDPLPYRLEYELLTVADYVTSRLQVRVAGHDATHGPWSRSLKLVRDLDGHWTVETHHEGHAPLPPPGGNADEFQGAVDCDLGLSPLTNTMPVLRSRMLEGGGPLEHLMAWVSVPDLTVHASPQTYTFVRREGANAIVNYASPGFTQDIVFDGDGLVLDYPSIGRRIV</sequence>
<evidence type="ECO:0000313" key="2">
    <source>
        <dbReference type="Proteomes" id="UP001379533"/>
    </source>
</evidence>
<gene>
    <name evidence="1" type="ORF">LZC95_51650</name>
</gene>
<protein>
    <submittedName>
        <fullName evidence="1">Glycolipid-binding domain-containing protein</fullName>
    </submittedName>
</protein>
<evidence type="ECO:0000313" key="1">
    <source>
        <dbReference type="EMBL" id="WXA94866.1"/>
    </source>
</evidence>
<dbReference type="InterPro" id="IPR009467">
    <property type="entry name" value="Glycolipid-bd_prot_put"/>
</dbReference>